<feature type="compositionally biased region" description="Polar residues" evidence="1">
    <location>
        <begin position="82"/>
        <end position="91"/>
    </location>
</feature>
<keyword evidence="3" id="KW-1185">Reference proteome</keyword>
<evidence type="ECO:0000256" key="1">
    <source>
        <dbReference type="SAM" id="MobiDB-lite"/>
    </source>
</evidence>
<comment type="caution">
    <text evidence="2">The sequence shown here is derived from an EMBL/GenBank/DDBJ whole genome shotgun (WGS) entry which is preliminary data.</text>
</comment>
<dbReference type="AlphaFoldDB" id="A0A6B0RDX5"/>
<organism evidence="2 3">
    <name type="scientific">Bos mutus</name>
    <name type="common">wild yak</name>
    <dbReference type="NCBI Taxonomy" id="72004"/>
    <lineage>
        <taxon>Eukaryota</taxon>
        <taxon>Metazoa</taxon>
        <taxon>Chordata</taxon>
        <taxon>Craniata</taxon>
        <taxon>Vertebrata</taxon>
        <taxon>Euteleostomi</taxon>
        <taxon>Mammalia</taxon>
        <taxon>Eutheria</taxon>
        <taxon>Laurasiatheria</taxon>
        <taxon>Artiodactyla</taxon>
        <taxon>Ruminantia</taxon>
        <taxon>Pecora</taxon>
        <taxon>Bovidae</taxon>
        <taxon>Bovinae</taxon>
        <taxon>Bos</taxon>
    </lineage>
</organism>
<name>A0A6B0RDX5_9CETA</name>
<evidence type="ECO:0000313" key="3">
    <source>
        <dbReference type="Proteomes" id="UP000322234"/>
    </source>
</evidence>
<feature type="region of interest" description="Disordered" evidence="1">
    <location>
        <begin position="55"/>
        <end position="91"/>
    </location>
</feature>
<gene>
    <name evidence="2" type="ORF">E5288_WYG021399</name>
</gene>
<reference evidence="2" key="1">
    <citation type="submission" date="2019-10" db="EMBL/GenBank/DDBJ databases">
        <title>The sequence and de novo assembly of the wild yak genome.</title>
        <authorList>
            <person name="Liu Y."/>
        </authorList>
    </citation>
    <scope>NUCLEOTIDE SEQUENCE [LARGE SCALE GENOMIC DNA]</scope>
    <source>
        <strain evidence="2">WY2019</strain>
    </source>
</reference>
<sequence>MRLRLLECHLPIFGVDISIPHTRLNSEDSAGCCPSPPYLESPVLRFRRESERGGWLPCVHPAPQEDSAQSAAPDPATDQRDVYTSTAEEAE</sequence>
<evidence type="ECO:0000313" key="2">
    <source>
        <dbReference type="EMBL" id="MXQ88378.1"/>
    </source>
</evidence>
<proteinExistence type="predicted"/>
<dbReference type="Proteomes" id="UP000322234">
    <property type="component" value="Unassembled WGS sequence"/>
</dbReference>
<dbReference type="EMBL" id="VBQZ03000045">
    <property type="protein sequence ID" value="MXQ88378.1"/>
    <property type="molecule type" value="Genomic_DNA"/>
</dbReference>
<accession>A0A6B0RDX5</accession>
<protein>
    <submittedName>
        <fullName evidence="2">Uncharacterized protein</fullName>
    </submittedName>
</protein>